<feature type="compositionally biased region" description="Acidic residues" evidence="1">
    <location>
        <begin position="225"/>
        <end position="252"/>
    </location>
</feature>
<accession>A0A6C0HMX9</accession>
<evidence type="ECO:0008006" key="3">
    <source>
        <dbReference type="Google" id="ProtNLM"/>
    </source>
</evidence>
<reference evidence="2" key="1">
    <citation type="journal article" date="2020" name="Nature">
        <title>Giant virus diversity and host interactions through global metagenomics.</title>
        <authorList>
            <person name="Schulz F."/>
            <person name="Roux S."/>
            <person name="Paez-Espino D."/>
            <person name="Jungbluth S."/>
            <person name="Walsh D.A."/>
            <person name="Denef V.J."/>
            <person name="McMahon K.D."/>
            <person name="Konstantinidis K.T."/>
            <person name="Eloe-Fadrosh E.A."/>
            <person name="Kyrpides N.C."/>
            <person name="Woyke T."/>
        </authorList>
    </citation>
    <scope>NUCLEOTIDE SEQUENCE</scope>
    <source>
        <strain evidence="2">GVMAG-M-3300023184-160</strain>
    </source>
</reference>
<dbReference type="Gene3D" id="1.10.510.10">
    <property type="entry name" value="Transferase(Phosphotransferase) domain 1"/>
    <property type="match status" value="1"/>
</dbReference>
<protein>
    <recommendedName>
        <fullName evidence="3">Protein kinase domain-containing protein</fullName>
    </recommendedName>
</protein>
<dbReference type="AlphaFoldDB" id="A0A6C0HMX9"/>
<name>A0A6C0HMX9_9ZZZZ</name>
<dbReference type="SUPFAM" id="SSF56112">
    <property type="entry name" value="Protein kinase-like (PK-like)"/>
    <property type="match status" value="1"/>
</dbReference>
<feature type="region of interest" description="Disordered" evidence="1">
    <location>
        <begin position="225"/>
        <end position="253"/>
    </location>
</feature>
<organism evidence="2">
    <name type="scientific">viral metagenome</name>
    <dbReference type="NCBI Taxonomy" id="1070528"/>
    <lineage>
        <taxon>unclassified sequences</taxon>
        <taxon>metagenomes</taxon>
        <taxon>organismal metagenomes</taxon>
    </lineage>
</organism>
<evidence type="ECO:0000256" key="1">
    <source>
        <dbReference type="SAM" id="MobiDB-lite"/>
    </source>
</evidence>
<proteinExistence type="predicted"/>
<evidence type="ECO:0000313" key="2">
    <source>
        <dbReference type="EMBL" id="QHT82041.1"/>
    </source>
</evidence>
<sequence>MNATFHPIQAYTSIVPKKKVDVYVKQNSYNEYVVKDTNHQEMTCFKKVIPLIDFVKYLSGKYKQEDILSLPIENPPEETPFTSCIQSPHNYAYVDSFFYCLTSGLKEEGFQHGMEVFDEYICIQENVEINIADDFEYICDSTFFKDRLNHEFFFKEEDLNDLLQDKKLEPIQISDEACVFELEELDEAPEPQELNVEAELLESDVLEAELESDSDGAVTDEVELDLDEDHGSELSFTEDEEEEEEEESDCETPELMQDMVLNIKKMPVQVVTLEKCEDTLDSLLETDAMRMEELESAMFQIIVMLYTYQQIFHFTHNDLHTNNIMYVKTDQEFICYKVLGHTYQIPTFGKMYKIIDFGRAIYEVNGKRICSDSFSENGMAYTQYNCEPFYNPAKPTIEPNYSFDLCRLACSMLDFIIDDLKEIDHFREVPIYDLILSWVYDDNGTNILYKKNGEDRYPDFKLYKMIARIVHQHVPEKQFEHECFAKYRVNVKVDMDIDALVSRKTKGSV</sequence>
<dbReference type="InterPro" id="IPR011009">
    <property type="entry name" value="Kinase-like_dom_sf"/>
</dbReference>
<dbReference type="EMBL" id="MN739994">
    <property type="protein sequence ID" value="QHT82041.1"/>
    <property type="molecule type" value="Genomic_DNA"/>
</dbReference>